<dbReference type="Proteomes" id="UP000244081">
    <property type="component" value="Unassembled WGS sequence"/>
</dbReference>
<accession>A0A2T5VEX3</accession>
<dbReference type="GO" id="GO:0046872">
    <property type="term" value="F:metal ion binding"/>
    <property type="evidence" value="ECO:0007669"/>
    <property type="project" value="InterPro"/>
</dbReference>
<dbReference type="Pfam" id="PF05193">
    <property type="entry name" value="Peptidase_M16_C"/>
    <property type="match status" value="1"/>
</dbReference>
<evidence type="ECO:0000313" key="4">
    <source>
        <dbReference type="Proteomes" id="UP000244081"/>
    </source>
</evidence>
<dbReference type="PANTHER" id="PTHR11851">
    <property type="entry name" value="METALLOPROTEASE"/>
    <property type="match status" value="1"/>
</dbReference>
<evidence type="ECO:0000259" key="1">
    <source>
        <dbReference type="Pfam" id="PF00675"/>
    </source>
</evidence>
<dbReference type="AlphaFoldDB" id="A0A2T5VEX3"/>
<evidence type="ECO:0000313" key="3">
    <source>
        <dbReference type="EMBL" id="PTW62305.1"/>
    </source>
</evidence>
<keyword evidence="3" id="KW-0645">Protease</keyword>
<organism evidence="3 4">
    <name type="scientific">Breoghania corrubedonensis</name>
    <dbReference type="NCBI Taxonomy" id="665038"/>
    <lineage>
        <taxon>Bacteria</taxon>
        <taxon>Pseudomonadati</taxon>
        <taxon>Pseudomonadota</taxon>
        <taxon>Alphaproteobacteria</taxon>
        <taxon>Hyphomicrobiales</taxon>
        <taxon>Stappiaceae</taxon>
        <taxon>Breoghania</taxon>
    </lineage>
</organism>
<name>A0A2T5VEX3_9HYPH</name>
<dbReference type="SUPFAM" id="SSF63411">
    <property type="entry name" value="LuxS/MPP-like metallohydrolase"/>
    <property type="match status" value="2"/>
</dbReference>
<proteinExistence type="predicted"/>
<reference evidence="3 4" key="1">
    <citation type="submission" date="2018-04" db="EMBL/GenBank/DDBJ databases">
        <title>Genomic Encyclopedia of Archaeal and Bacterial Type Strains, Phase II (KMG-II): from individual species to whole genera.</title>
        <authorList>
            <person name="Goeker M."/>
        </authorList>
    </citation>
    <scope>NUCLEOTIDE SEQUENCE [LARGE SCALE GENOMIC DNA]</scope>
    <source>
        <strain evidence="3 4">DSM 23382</strain>
    </source>
</reference>
<dbReference type="RefSeq" id="WP_107987894.1">
    <property type="nucleotide sequence ID" value="NZ_QAYG01000001.1"/>
</dbReference>
<dbReference type="InterPro" id="IPR011249">
    <property type="entry name" value="Metalloenz_LuxS/M16"/>
</dbReference>
<dbReference type="PANTHER" id="PTHR11851:SF224">
    <property type="entry name" value="PROCESSING PROTEASE"/>
    <property type="match status" value="1"/>
</dbReference>
<dbReference type="OrthoDB" id="9811314at2"/>
<feature type="domain" description="Peptidase M16 N-terminal" evidence="1">
    <location>
        <begin position="68"/>
        <end position="209"/>
    </location>
</feature>
<evidence type="ECO:0000259" key="2">
    <source>
        <dbReference type="Pfam" id="PF05193"/>
    </source>
</evidence>
<dbReference type="InterPro" id="IPR050361">
    <property type="entry name" value="MPP/UQCRC_Complex"/>
</dbReference>
<dbReference type="Gene3D" id="3.30.830.10">
    <property type="entry name" value="Metalloenzyme, LuxS/M16 peptidase-like"/>
    <property type="match status" value="2"/>
</dbReference>
<keyword evidence="4" id="KW-1185">Reference proteome</keyword>
<gene>
    <name evidence="3" type="ORF">C8N35_101345</name>
</gene>
<sequence length="460" mass="49678">MTHHNPRTPRATAQAAARADTSAARRGFAALVTLTVLLMLALLARPVHATEIQRVVSPGGIEAWLVEDHTIPLISVDFAFEGGATQDPNGKEGLTNLMSTLLDEGAGDLDSQAYQTRLEDLSVEIGFNAGRDSFSGSMKTLTANRDAAFDMLSLAITDPHFDKDAIERMRTRLIAGIRNDSRDPDSVASERWFAAAFPGHPYGRRTEGTEKTLAAITRDDLVTLHKHLMARGNLKIAVVGAIDAKTLGPLLDKTFGKLPAKAELVKVPDATPKTGVTENVNMDVPQAVIRLGLPGLKRADPDFIPAYVMNHILGGGSFSSRLYEEVREKRGLAYSVWSYLAPYDHAGILMAGTGTRSDSAGETLKIMEEQIARMAKDGPTADELKKAKSYLTGSYALRFDTSGKIANQLVGIQMENLGIDYINKRNDLIEAVTLDDVKRVAKELLGGKTPTIVTVGRAAS</sequence>
<feature type="domain" description="Peptidase M16 C-terminal" evidence="2">
    <location>
        <begin position="216"/>
        <end position="390"/>
    </location>
</feature>
<dbReference type="InterPro" id="IPR007863">
    <property type="entry name" value="Peptidase_M16_C"/>
</dbReference>
<protein>
    <submittedName>
        <fullName evidence="3">Zinc protease</fullName>
    </submittedName>
</protein>
<dbReference type="InterPro" id="IPR011765">
    <property type="entry name" value="Pept_M16_N"/>
</dbReference>
<dbReference type="Pfam" id="PF00675">
    <property type="entry name" value="Peptidase_M16"/>
    <property type="match status" value="1"/>
</dbReference>
<keyword evidence="3" id="KW-0378">Hydrolase</keyword>
<dbReference type="EMBL" id="QAYG01000001">
    <property type="protein sequence ID" value="PTW62305.1"/>
    <property type="molecule type" value="Genomic_DNA"/>
</dbReference>
<dbReference type="GO" id="GO:0008233">
    <property type="term" value="F:peptidase activity"/>
    <property type="evidence" value="ECO:0007669"/>
    <property type="project" value="UniProtKB-KW"/>
</dbReference>
<dbReference type="GO" id="GO:0006508">
    <property type="term" value="P:proteolysis"/>
    <property type="evidence" value="ECO:0007669"/>
    <property type="project" value="UniProtKB-KW"/>
</dbReference>
<comment type="caution">
    <text evidence="3">The sequence shown here is derived from an EMBL/GenBank/DDBJ whole genome shotgun (WGS) entry which is preliminary data.</text>
</comment>